<dbReference type="KEGG" id="smai:EXU30_19100"/>
<keyword evidence="1" id="KW-0812">Transmembrane</keyword>
<keyword evidence="1" id="KW-1133">Transmembrane helix</keyword>
<dbReference type="RefSeq" id="WP_130602751.1">
    <property type="nucleotide sequence ID" value="NZ_CP036200.1"/>
</dbReference>
<proteinExistence type="predicted"/>
<keyword evidence="1" id="KW-0472">Membrane</keyword>
<evidence type="ECO:0000313" key="3">
    <source>
        <dbReference type="Proteomes" id="UP000291106"/>
    </source>
</evidence>
<keyword evidence="3" id="KW-1185">Reference proteome</keyword>
<dbReference type="OrthoDB" id="6270251at2"/>
<name>A0A411PM00_9GAMM</name>
<sequence length="114" mass="12957">MVTFNYQFNQQDILLKVSNWCGLESVFVNGKLVSRKFNFGVNSTHKIKLSNGSLCKLQLLLDGQSDLLSCRVYKHNELMTTLKQGKQHLSSTKRFMELSTLTITIGVFALLLGW</sequence>
<reference evidence="2 3" key="1">
    <citation type="submission" date="2019-02" db="EMBL/GenBank/DDBJ databases">
        <title>Shewanella sp. D4-2 isolated from Dokdo Island.</title>
        <authorList>
            <person name="Baek K."/>
        </authorList>
    </citation>
    <scope>NUCLEOTIDE SEQUENCE [LARGE SCALE GENOMIC DNA]</scope>
    <source>
        <strain evidence="2 3">D4-2</strain>
    </source>
</reference>
<protein>
    <submittedName>
        <fullName evidence="2">Uncharacterized protein</fullName>
    </submittedName>
</protein>
<evidence type="ECO:0000313" key="2">
    <source>
        <dbReference type="EMBL" id="QBF84539.1"/>
    </source>
</evidence>
<feature type="transmembrane region" description="Helical" evidence="1">
    <location>
        <begin position="95"/>
        <end position="113"/>
    </location>
</feature>
<dbReference type="Proteomes" id="UP000291106">
    <property type="component" value="Chromosome"/>
</dbReference>
<gene>
    <name evidence="2" type="ORF">EXU30_19100</name>
</gene>
<evidence type="ECO:0000256" key="1">
    <source>
        <dbReference type="SAM" id="Phobius"/>
    </source>
</evidence>
<accession>A0A411PM00</accession>
<dbReference type="EMBL" id="CP036200">
    <property type="protein sequence ID" value="QBF84539.1"/>
    <property type="molecule type" value="Genomic_DNA"/>
</dbReference>
<organism evidence="2 3">
    <name type="scientific">Shewanella maritima</name>
    <dbReference type="NCBI Taxonomy" id="2520507"/>
    <lineage>
        <taxon>Bacteria</taxon>
        <taxon>Pseudomonadati</taxon>
        <taxon>Pseudomonadota</taxon>
        <taxon>Gammaproteobacteria</taxon>
        <taxon>Alteromonadales</taxon>
        <taxon>Shewanellaceae</taxon>
        <taxon>Shewanella</taxon>
    </lineage>
</organism>
<dbReference type="AlphaFoldDB" id="A0A411PM00"/>